<evidence type="ECO:0000313" key="2">
    <source>
        <dbReference type="EMBL" id="KAK0542532.1"/>
    </source>
</evidence>
<feature type="compositionally biased region" description="Basic residues" evidence="1">
    <location>
        <begin position="182"/>
        <end position="193"/>
    </location>
</feature>
<accession>A0AAN6JP49</accession>
<proteinExistence type="predicted"/>
<reference evidence="2" key="1">
    <citation type="journal article" date="2023" name="PhytoFront">
        <title>Draft Genome Resources of Seven Strains of Tilletia horrida, Causal Agent of Kernel Smut of Rice.</title>
        <authorList>
            <person name="Khanal S."/>
            <person name="Antony Babu S."/>
            <person name="Zhou X.G."/>
        </authorList>
    </citation>
    <scope>NUCLEOTIDE SEQUENCE</scope>
    <source>
        <strain evidence="2">TX6</strain>
    </source>
</reference>
<evidence type="ECO:0000313" key="3">
    <source>
        <dbReference type="Proteomes" id="UP001176517"/>
    </source>
</evidence>
<dbReference type="GO" id="GO:1902929">
    <property type="term" value="C:plasma membrane of growing cell tip"/>
    <property type="evidence" value="ECO:0007669"/>
    <property type="project" value="TreeGrafter"/>
</dbReference>
<dbReference type="PANTHER" id="PTHR31778">
    <property type="entry name" value="BUD SITE SELECTION PROTEIN RAX2"/>
    <property type="match status" value="1"/>
</dbReference>
<organism evidence="2 3">
    <name type="scientific">Tilletia horrida</name>
    <dbReference type="NCBI Taxonomy" id="155126"/>
    <lineage>
        <taxon>Eukaryota</taxon>
        <taxon>Fungi</taxon>
        <taxon>Dikarya</taxon>
        <taxon>Basidiomycota</taxon>
        <taxon>Ustilaginomycotina</taxon>
        <taxon>Exobasidiomycetes</taxon>
        <taxon>Tilletiales</taxon>
        <taxon>Tilletiaceae</taxon>
        <taxon>Tilletia</taxon>
    </lineage>
</organism>
<keyword evidence="3" id="KW-1185">Reference proteome</keyword>
<sequence>MTVPSSLPNRPEDEFKRRNVQPDNTQSDEDFYEDLRALVSVRCNILLPRPKKQWTPRLWAQYMQQVREEHADIVADRRPPPKSPGLLAAEKRALLLRGIEFLTGICPVAAKADPPRIRRLKPQTERQYDEDDAAIAEISARLKMAEADKKINVSDQLQHQRRQNKGPLPDIPKKPVEPTQPPKKKRGPRHRKARERDFRRQRVPKGKGAKKRFNLRFRTFYINHPECQARVAYYSDLFPELALFFASFDLPPNDSASRGYFVLWNEQAGVWQPVNFGGLNGTVFSITPGSTNSKVRFAGNLLAIDGSGQNATSSTPRSPSAMTRVLSPYSLAMARVNGGPPSQSPDHNNLLQILCPQGADEPGNSYHFAAGS</sequence>
<dbReference type="AlphaFoldDB" id="A0AAN6JP49"/>
<dbReference type="PANTHER" id="PTHR31778:SF2">
    <property type="entry name" value="BUD SITE SELECTION PROTEIN RAX2"/>
    <property type="match status" value="1"/>
</dbReference>
<name>A0AAN6JP49_9BASI</name>
<feature type="region of interest" description="Disordered" evidence="1">
    <location>
        <begin position="151"/>
        <end position="207"/>
    </location>
</feature>
<feature type="region of interest" description="Disordered" evidence="1">
    <location>
        <begin position="1"/>
        <end position="28"/>
    </location>
</feature>
<evidence type="ECO:0000256" key="1">
    <source>
        <dbReference type="SAM" id="MobiDB-lite"/>
    </source>
</evidence>
<comment type="caution">
    <text evidence="2">The sequence shown here is derived from an EMBL/GenBank/DDBJ whole genome shotgun (WGS) entry which is preliminary data.</text>
</comment>
<gene>
    <name evidence="2" type="ORF">OC846_006708</name>
</gene>
<protein>
    <submittedName>
        <fullName evidence="2">Uncharacterized protein</fullName>
    </submittedName>
</protein>
<dbReference type="Proteomes" id="UP001176517">
    <property type="component" value="Unassembled WGS sequence"/>
</dbReference>
<dbReference type="EMBL" id="JAPDMZ010000503">
    <property type="protein sequence ID" value="KAK0542532.1"/>
    <property type="molecule type" value="Genomic_DNA"/>
</dbReference>